<dbReference type="AlphaFoldDB" id="A0AA86N201"/>
<organism evidence="1 2">
    <name type="scientific">Nitrospira tepida</name>
    <dbReference type="NCBI Taxonomy" id="2973512"/>
    <lineage>
        <taxon>Bacteria</taxon>
        <taxon>Pseudomonadati</taxon>
        <taxon>Nitrospirota</taxon>
        <taxon>Nitrospiria</taxon>
        <taxon>Nitrospirales</taxon>
        <taxon>Nitrospiraceae</taxon>
        <taxon>Nitrospira</taxon>
    </lineage>
</organism>
<evidence type="ECO:0000313" key="1">
    <source>
        <dbReference type="EMBL" id="CAI4033095.1"/>
    </source>
</evidence>
<evidence type="ECO:0000313" key="2">
    <source>
        <dbReference type="Proteomes" id="UP001179121"/>
    </source>
</evidence>
<proteinExistence type="predicted"/>
<reference evidence="1" key="1">
    <citation type="submission" date="2022-10" db="EMBL/GenBank/DDBJ databases">
        <authorList>
            <person name="Koch H."/>
        </authorList>
    </citation>
    <scope>NUCLEOTIDE SEQUENCE</scope>
    <source>
        <strain evidence="1">DNF</strain>
    </source>
</reference>
<keyword evidence="2" id="KW-1185">Reference proteome</keyword>
<dbReference type="EMBL" id="OX365700">
    <property type="protein sequence ID" value="CAI4033095.1"/>
    <property type="molecule type" value="Genomic_DNA"/>
</dbReference>
<name>A0AA86N201_9BACT</name>
<dbReference type="RefSeq" id="WP_289270015.1">
    <property type="nucleotide sequence ID" value="NZ_OX365700.1"/>
</dbReference>
<protein>
    <submittedName>
        <fullName evidence="1">Uncharacterized protein</fullName>
    </submittedName>
</protein>
<sequence>MALAAKVVKRTRDSFQFTISKRNFESFCDSIGLYRREFLDALDASEKDHRAGRVTKRKSLRELID</sequence>
<accession>A0AA86N201</accession>
<gene>
    <name evidence="1" type="ORF">DNFV4_03528</name>
</gene>
<dbReference type="Proteomes" id="UP001179121">
    <property type="component" value="Chromosome"/>
</dbReference>
<dbReference type="KEGG" id="nti:DNFV4_03528"/>